<dbReference type="KEGG" id="amuc:Pan181_42500"/>
<sequence length="164" mass="18600">MSKTTPTDRRDLNFATLDDLRAELDRLEMAEQRGELSAVGKWTPGQILGHVAAWIHYGWEGYPIKAPPFFIRWYLRWQLPKMLKGKMPSGVRIPGVEGGTTGAEPVEFAEALANMRRGIERLESDEPATYHSPAFGEMSMADRIELNLRHAELHFSFLRYPGDG</sequence>
<dbReference type="EMBL" id="CP036278">
    <property type="protein sequence ID" value="QDU58025.1"/>
    <property type="molecule type" value="Genomic_DNA"/>
</dbReference>
<dbReference type="OrthoDB" id="282689at2"/>
<evidence type="ECO:0000313" key="2">
    <source>
        <dbReference type="Proteomes" id="UP000315750"/>
    </source>
</evidence>
<dbReference type="InterPro" id="IPR034660">
    <property type="entry name" value="DinB/YfiT-like"/>
</dbReference>
<keyword evidence="2" id="KW-1185">Reference proteome</keyword>
<dbReference type="RefSeq" id="WP_145249531.1">
    <property type="nucleotide sequence ID" value="NZ_CP036278.1"/>
</dbReference>
<dbReference type="AlphaFoldDB" id="A0A518ATJ2"/>
<protein>
    <submittedName>
        <fullName evidence="1">DinB superfamily protein</fullName>
    </submittedName>
</protein>
<organism evidence="1 2">
    <name type="scientific">Aeoliella mucimassa</name>
    <dbReference type="NCBI Taxonomy" id="2527972"/>
    <lineage>
        <taxon>Bacteria</taxon>
        <taxon>Pseudomonadati</taxon>
        <taxon>Planctomycetota</taxon>
        <taxon>Planctomycetia</taxon>
        <taxon>Pirellulales</taxon>
        <taxon>Lacipirellulaceae</taxon>
        <taxon>Aeoliella</taxon>
    </lineage>
</organism>
<accession>A0A518ATJ2</accession>
<dbReference type="Proteomes" id="UP000315750">
    <property type="component" value="Chromosome"/>
</dbReference>
<dbReference type="Pfam" id="PF07606">
    <property type="entry name" value="DUF1569"/>
    <property type="match status" value="1"/>
</dbReference>
<evidence type="ECO:0000313" key="1">
    <source>
        <dbReference type="EMBL" id="QDU58025.1"/>
    </source>
</evidence>
<proteinExistence type="predicted"/>
<dbReference type="SUPFAM" id="SSF109854">
    <property type="entry name" value="DinB/YfiT-like putative metalloenzymes"/>
    <property type="match status" value="1"/>
</dbReference>
<dbReference type="InterPro" id="IPR011463">
    <property type="entry name" value="DUF1569"/>
</dbReference>
<name>A0A518ATJ2_9BACT</name>
<dbReference type="Gene3D" id="1.20.120.450">
    <property type="entry name" value="dinb family like domain"/>
    <property type="match status" value="1"/>
</dbReference>
<gene>
    <name evidence="1" type="ORF">Pan181_42500</name>
</gene>
<reference evidence="1 2" key="1">
    <citation type="submission" date="2019-02" db="EMBL/GenBank/DDBJ databases">
        <title>Deep-cultivation of Planctomycetes and their phenomic and genomic characterization uncovers novel biology.</title>
        <authorList>
            <person name="Wiegand S."/>
            <person name="Jogler M."/>
            <person name="Boedeker C."/>
            <person name="Pinto D."/>
            <person name="Vollmers J."/>
            <person name="Rivas-Marin E."/>
            <person name="Kohn T."/>
            <person name="Peeters S.H."/>
            <person name="Heuer A."/>
            <person name="Rast P."/>
            <person name="Oberbeckmann S."/>
            <person name="Bunk B."/>
            <person name="Jeske O."/>
            <person name="Meyerdierks A."/>
            <person name="Storesund J.E."/>
            <person name="Kallscheuer N."/>
            <person name="Luecker S."/>
            <person name="Lage O.M."/>
            <person name="Pohl T."/>
            <person name="Merkel B.J."/>
            <person name="Hornburger P."/>
            <person name="Mueller R.-W."/>
            <person name="Bruemmer F."/>
            <person name="Labrenz M."/>
            <person name="Spormann A.M."/>
            <person name="Op den Camp H."/>
            <person name="Overmann J."/>
            <person name="Amann R."/>
            <person name="Jetten M.S.M."/>
            <person name="Mascher T."/>
            <person name="Medema M.H."/>
            <person name="Devos D.P."/>
            <person name="Kaster A.-K."/>
            <person name="Ovreas L."/>
            <person name="Rohde M."/>
            <person name="Galperin M.Y."/>
            <person name="Jogler C."/>
        </authorList>
    </citation>
    <scope>NUCLEOTIDE SEQUENCE [LARGE SCALE GENOMIC DNA]</scope>
    <source>
        <strain evidence="1 2">Pan181</strain>
    </source>
</reference>